<feature type="domain" description="F-box" evidence="3">
    <location>
        <begin position="5"/>
        <end position="40"/>
    </location>
</feature>
<gene>
    <name evidence="5" type="ORF">HK097_010272</name>
</gene>
<dbReference type="SUPFAM" id="SSF52047">
    <property type="entry name" value="RNI-like"/>
    <property type="match status" value="1"/>
</dbReference>
<dbReference type="Pfam" id="PF25372">
    <property type="entry name" value="DUF7885"/>
    <property type="match status" value="1"/>
</dbReference>
<reference evidence="5" key="1">
    <citation type="submission" date="2020-05" db="EMBL/GenBank/DDBJ databases">
        <title>Phylogenomic resolution of chytrid fungi.</title>
        <authorList>
            <person name="Stajich J.E."/>
            <person name="Amses K."/>
            <person name="Simmons R."/>
            <person name="Seto K."/>
            <person name="Myers J."/>
            <person name="Bonds A."/>
            <person name="Quandt C.A."/>
            <person name="Barry K."/>
            <person name="Liu P."/>
            <person name="Grigoriev I."/>
            <person name="Longcore J.E."/>
            <person name="James T.Y."/>
        </authorList>
    </citation>
    <scope>NUCLEOTIDE SEQUENCE</scope>
    <source>
        <strain evidence="5">JEL0318</strain>
    </source>
</reference>
<dbReference type="EMBL" id="JADGJD010000749">
    <property type="protein sequence ID" value="KAJ3048707.1"/>
    <property type="molecule type" value="Genomic_DNA"/>
</dbReference>
<dbReference type="InterPro" id="IPR036047">
    <property type="entry name" value="F-box-like_dom_sf"/>
</dbReference>
<organism evidence="5 6">
    <name type="scientific">Rhizophlyctis rosea</name>
    <dbReference type="NCBI Taxonomy" id="64517"/>
    <lineage>
        <taxon>Eukaryota</taxon>
        <taxon>Fungi</taxon>
        <taxon>Fungi incertae sedis</taxon>
        <taxon>Chytridiomycota</taxon>
        <taxon>Chytridiomycota incertae sedis</taxon>
        <taxon>Chytridiomycetes</taxon>
        <taxon>Rhizophlyctidales</taxon>
        <taxon>Rhizophlyctidaceae</taxon>
        <taxon>Rhizophlyctis</taxon>
    </lineage>
</organism>
<keyword evidence="6" id="KW-1185">Reference proteome</keyword>
<name>A0AAD5S7U6_9FUNG</name>
<dbReference type="AlphaFoldDB" id="A0AAD5S7U6"/>
<dbReference type="InterPro" id="IPR050648">
    <property type="entry name" value="F-box_LRR-repeat"/>
</dbReference>
<evidence type="ECO:0008006" key="7">
    <source>
        <dbReference type="Google" id="ProtNLM"/>
    </source>
</evidence>
<evidence type="ECO:0000313" key="6">
    <source>
        <dbReference type="Proteomes" id="UP001212841"/>
    </source>
</evidence>
<feature type="region of interest" description="Disordered" evidence="2">
    <location>
        <begin position="250"/>
        <end position="300"/>
    </location>
</feature>
<dbReference type="PANTHER" id="PTHR13382:SF56">
    <property type="entry name" value="PROTEIN, PUTATIVE-RELATED"/>
    <property type="match status" value="1"/>
</dbReference>
<proteinExistence type="predicted"/>
<protein>
    <recommendedName>
        <fullName evidence="7">F-box domain-containing protein</fullName>
    </recommendedName>
</protein>
<dbReference type="Proteomes" id="UP001212841">
    <property type="component" value="Unassembled WGS sequence"/>
</dbReference>
<sequence>MNLPQSLPNELLHILFSNLGNQLSLGRCASVCRKWSKVAQPLLLAAPEFKNAMQFDSWLVCMEESGVSGGRCVGRSVKELTVVSVPHHWDFMQKDVLRRTIQSCPNITLLDLEGCVYLNDESILNIAPVLPSLTHLSLSHCINITDTGILHIATHFTPLRIIELAGLFQVSTHSLHPLIKTHCQTLESLDLAGTRVTDANIRLALSDCKHLKHLDISSCYAIENEDALVAEAKERGVEVVVDSLPQGPEDWVDDDVFDGEWSDGEPELDDDVYEWEHDASPEVDGDDDDFDEDYEYGLED</sequence>
<accession>A0AAD5S7U6</accession>
<evidence type="ECO:0000259" key="4">
    <source>
        <dbReference type="Pfam" id="PF25372"/>
    </source>
</evidence>
<dbReference type="InterPro" id="IPR006553">
    <property type="entry name" value="Leu-rich_rpt_Cys-con_subtyp"/>
</dbReference>
<feature type="compositionally biased region" description="Acidic residues" evidence="2">
    <location>
        <begin position="281"/>
        <end position="300"/>
    </location>
</feature>
<dbReference type="GO" id="GO:0005737">
    <property type="term" value="C:cytoplasm"/>
    <property type="evidence" value="ECO:0007669"/>
    <property type="project" value="TreeGrafter"/>
</dbReference>
<dbReference type="SUPFAM" id="SSF81383">
    <property type="entry name" value="F-box domain"/>
    <property type="match status" value="1"/>
</dbReference>
<dbReference type="InterPro" id="IPR057207">
    <property type="entry name" value="FBXL15_LRR"/>
</dbReference>
<evidence type="ECO:0000256" key="1">
    <source>
        <dbReference type="ARBA" id="ARBA00022786"/>
    </source>
</evidence>
<feature type="domain" description="F-box/LRR-repeat protein 15-like leucin rich repeat" evidence="4">
    <location>
        <begin position="100"/>
        <end position="225"/>
    </location>
</feature>
<dbReference type="InterPro" id="IPR001810">
    <property type="entry name" value="F-box_dom"/>
</dbReference>
<dbReference type="PANTHER" id="PTHR13382">
    <property type="entry name" value="MITOCHONDRIAL ATP SYNTHASE COUPLING FACTOR B"/>
    <property type="match status" value="1"/>
</dbReference>
<evidence type="ECO:0000256" key="2">
    <source>
        <dbReference type="SAM" id="MobiDB-lite"/>
    </source>
</evidence>
<dbReference type="InterPro" id="IPR032675">
    <property type="entry name" value="LRR_dom_sf"/>
</dbReference>
<evidence type="ECO:0000259" key="3">
    <source>
        <dbReference type="Pfam" id="PF12937"/>
    </source>
</evidence>
<evidence type="ECO:0000313" key="5">
    <source>
        <dbReference type="EMBL" id="KAJ3048707.1"/>
    </source>
</evidence>
<keyword evidence="1" id="KW-0833">Ubl conjugation pathway</keyword>
<dbReference type="Gene3D" id="1.20.1280.50">
    <property type="match status" value="1"/>
</dbReference>
<comment type="caution">
    <text evidence="5">The sequence shown here is derived from an EMBL/GenBank/DDBJ whole genome shotgun (WGS) entry which is preliminary data.</text>
</comment>
<dbReference type="Gene3D" id="3.80.10.10">
    <property type="entry name" value="Ribonuclease Inhibitor"/>
    <property type="match status" value="1"/>
</dbReference>
<dbReference type="Pfam" id="PF12937">
    <property type="entry name" value="F-box-like"/>
    <property type="match status" value="1"/>
</dbReference>
<feature type="compositionally biased region" description="Acidic residues" evidence="2">
    <location>
        <begin position="250"/>
        <end position="273"/>
    </location>
</feature>
<dbReference type="SMART" id="SM00367">
    <property type="entry name" value="LRR_CC"/>
    <property type="match status" value="3"/>
</dbReference>